<keyword evidence="2" id="KW-1185">Reference proteome</keyword>
<proteinExistence type="predicted"/>
<dbReference type="AlphaFoldDB" id="A0A482XN66"/>
<name>A0A482XN66_LAOST</name>
<sequence>SNLFNYFCSYIDQLSRSGNPQNENLTWIPDCMIAPIKQFSTSFVRLYSLPGDDYSQQSNLPGKLSLYRGRELLIKYIAEPVTSLPHLLHLQLNSFNGEDVRNDFSIYIELNGVSKYFLANVLRHINETIPVDAIPELLKQYKESKMEGDVEILVEKYGYVMKRVSHRLSNGAKHYSSLVDKVWELLSLGDLEFEELFCRSNSVLKENSKRLKCERNSVHKSLGSLNEKENVFITDNGFTVMHSYFTPYFYHIIRNESVMDSGLNFSFFTRFWHAKELEFSIYNPFLESWTGVTKLQTAQMQIPIKIIEDFKMTDKQIRGTLINTNDSLNTFLLVMRTDAYNFTGNHGSENSNIKYESITEEPSTVKHEFKNIGLQMSVSENEENCASLINTLLRLSVPYFGHSVPRVCNFKLMSNPSELSTKISVDLKVNGRYIDKHPLSGKQLSVEGNVSLIGGDTLRSTVRSYTFNTNFTSTSNDVTTEINTRLKYYTGGVPNGDEYLVTFSKQFPAMGSDVFAYGWGDEMVHTRLQISCASADRCMQIRFHIIGQISDQQKALAHGDNYPYSRCRLEQKLPVWRGPLLPRTWACYEAAIRLFYTRQVTLGVQYRNPWLDDQIWKSERLHYLAAETVTNLDIDSVFVKFWPIAYYIMDVFKI</sequence>
<protein>
    <submittedName>
        <fullName evidence="1">Uncharacterized protein</fullName>
    </submittedName>
</protein>
<evidence type="ECO:0000313" key="2">
    <source>
        <dbReference type="Proteomes" id="UP000291343"/>
    </source>
</evidence>
<reference evidence="1 2" key="1">
    <citation type="journal article" date="2017" name="Gigascience">
        <title>Genome sequence of the small brown planthopper, Laodelphax striatellus.</title>
        <authorList>
            <person name="Zhu J."/>
            <person name="Jiang F."/>
            <person name="Wang X."/>
            <person name="Yang P."/>
            <person name="Bao Y."/>
            <person name="Zhao W."/>
            <person name="Wang W."/>
            <person name="Lu H."/>
            <person name="Wang Q."/>
            <person name="Cui N."/>
            <person name="Li J."/>
            <person name="Chen X."/>
            <person name="Luo L."/>
            <person name="Yu J."/>
            <person name="Kang L."/>
            <person name="Cui F."/>
        </authorList>
    </citation>
    <scope>NUCLEOTIDE SEQUENCE [LARGE SCALE GENOMIC DNA]</scope>
    <source>
        <strain evidence="1">Lst14</strain>
    </source>
</reference>
<dbReference type="OrthoDB" id="6642937at2759"/>
<dbReference type="Proteomes" id="UP000291343">
    <property type="component" value="Unassembled WGS sequence"/>
</dbReference>
<dbReference type="InParanoid" id="A0A482XN66"/>
<evidence type="ECO:0000313" key="1">
    <source>
        <dbReference type="EMBL" id="RZF46788.1"/>
    </source>
</evidence>
<feature type="non-terminal residue" evidence="1">
    <location>
        <position position="1"/>
    </location>
</feature>
<gene>
    <name evidence="1" type="ORF">LSTR_LSTR014016</name>
</gene>
<accession>A0A482XN66</accession>
<dbReference type="EMBL" id="QKKF02005675">
    <property type="protein sequence ID" value="RZF46788.1"/>
    <property type="molecule type" value="Genomic_DNA"/>
</dbReference>
<organism evidence="1 2">
    <name type="scientific">Laodelphax striatellus</name>
    <name type="common">Small brown planthopper</name>
    <name type="synonym">Delphax striatella</name>
    <dbReference type="NCBI Taxonomy" id="195883"/>
    <lineage>
        <taxon>Eukaryota</taxon>
        <taxon>Metazoa</taxon>
        <taxon>Ecdysozoa</taxon>
        <taxon>Arthropoda</taxon>
        <taxon>Hexapoda</taxon>
        <taxon>Insecta</taxon>
        <taxon>Pterygota</taxon>
        <taxon>Neoptera</taxon>
        <taxon>Paraneoptera</taxon>
        <taxon>Hemiptera</taxon>
        <taxon>Auchenorrhyncha</taxon>
        <taxon>Fulgoroidea</taxon>
        <taxon>Delphacidae</taxon>
        <taxon>Criomorphinae</taxon>
        <taxon>Laodelphax</taxon>
    </lineage>
</organism>
<comment type="caution">
    <text evidence="1">The sequence shown here is derived from an EMBL/GenBank/DDBJ whole genome shotgun (WGS) entry which is preliminary data.</text>
</comment>